<protein>
    <submittedName>
        <fullName evidence="2">Uncharacterized protein</fullName>
    </submittedName>
</protein>
<reference evidence="2" key="1">
    <citation type="journal article" date="2015" name="Nature">
        <title>Complex archaea that bridge the gap between prokaryotes and eukaryotes.</title>
        <authorList>
            <person name="Spang A."/>
            <person name="Saw J.H."/>
            <person name="Jorgensen S.L."/>
            <person name="Zaremba-Niedzwiedzka K."/>
            <person name="Martijn J."/>
            <person name="Lind A.E."/>
            <person name="van Eijk R."/>
            <person name="Schleper C."/>
            <person name="Guy L."/>
            <person name="Ettema T.J."/>
        </authorList>
    </citation>
    <scope>NUCLEOTIDE SEQUENCE</scope>
</reference>
<gene>
    <name evidence="2" type="ORF">LCGC14_0352010</name>
</gene>
<dbReference type="AlphaFoldDB" id="A0A0F9TTS9"/>
<feature type="region of interest" description="Disordered" evidence="1">
    <location>
        <begin position="69"/>
        <end position="89"/>
    </location>
</feature>
<proteinExistence type="predicted"/>
<accession>A0A0F9TTS9</accession>
<dbReference type="EMBL" id="LAZR01000265">
    <property type="protein sequence ID" value="KKN78342.1"/>
    <property type="molecule type" value="Genomic_DNA"/>
</dbReference>
<evidence type="ECO:0000256" key="1">
    <source>
        <dbReference type="SAM" id="MobiDB-lite"/>
    </source>
</evidence>
<sequence length="123" mass="13642">MIKVKLCDMALKATSFEIDDLLGKVGEVVERVADGNWIVSFGHHRVYALPEHYLGETVLKIVYDDTHGTPPEPEVVKKSNAKKVATAKRKETMKKKVAAEKVAVESKVTLPVKKRTDGSLNLK</sequence>
<feature type="compositionally biased region" description="Basic residues" evidence="1">
    <location>
        <begin position="79"/>
        <end position="89"/>
    </location>
</feature>
<organism evidence="2">
    <name type="scientific">marine sediment metagenome</name>
    <dbReference type="NCBI Taxonomy" id="412755"/>
    <lineage>
        <taxon>unclassified sequences</taxon>
        <taxon>metagenomes</taxon>
        <taxon>ecological metagenomes</taxon>
    </lineage>
</organism>
<evidence type="ECO:0000313" key="2">
    <source>
        <dbReference type="EMBL" id="KKN78342.1"/>
    </source>
</evidence>
<comment type="caution">
    <text evidence="2">The sequence shown here is derived from an EMBL/GenBank/DDBJ whole genome shotgun (WGS) entry which is preliminary data.</text>
</comment>
<name>A0A0F9TTS9_9ZZZZ</name>